<dbReference type="EMBL" id="QTSX02001649">
    <property type="protein sequence ID" value="KAJ9079822.1"/>
    <property type="molecule type" value="Genomic_DNA"/>
</dbReference>
<comment type="caution">
    <text evidence="1">The sequence shown here is derived from an EMBL/GenBank/DDBJ whole genome shotgun (WGS) entry which is preliminary data.</text>
</comment>
<proteinExistence type="predicted"/>
<dbReference type="Proteomes" id="UP001165960">
    <property type="component" value="Unassembled WGS sequence"/>
</dbReference>
<evidence type="ECO:0000313" key="1">
    <source>
        <dbReference type="EMBL" id="KAJ9079822.1"/>
    </source>
</evidence>
<gene>
    <name evidence="1" type="ORF">DSO57_1031612</name>
</gene>
<accession>A0ACC2TYX1</accession>
<keyword evidence="2" id="KW-1185">Reference proteome</keyword>
<name>A0ACC2TYX1_9FUNG</name>
<protein>
    <submittedName>
        <fullName evidence="1">Uncharacterized protein</fullName>
    </submittedName>
</protein>
<evidence type="ECO:0000313" key="2">
    <source>
        <dbReference type="Proteomes" id="UP001165960"/>
    </source>
</evidence>
<organism evidence="1 2">
    <name type="scientific">Entomophthora muscae</name>
    <dbReference type="NCBI Taxonomy" id="34485"/>
    <lineage>
        <taxon>Eukaryota</taxon>
        <taxon>Fungi</taxon>
        <taxon>Fungi incertae sedis</taxon>
        <taxon>Zoopagomycota</taxon>
        <taxon>Entomophthoromycotina</taxon>
        <taxon>Entomophthoromycetes</taxon>
        <taxon>Entomophthorales</taxon>
        <taxon>Entomophthoraceae</taxon>
        <taxon>Entomophthora</taxon>
    </lineage>
</organism>
<reference evidence="1" key="1">
    <citation type="submission" date="2022-04" db="EMBL/GenBank/DDBJ databases">
        <title>Genome of the entomopathogenic fungus Entomophthora muscae.</title>
        <authorList>
            <person name="Elya C."/>
            <person name="Lovett B.R."/>
            <person name="Lee E."/>
            <person name="Macias A.M."/>
            <person name="Hajek A.E."/>
            <person name="De Bivort B.L."/>
            <person name="Kasson M.T."/>
            <person name="De Fine Licht H.H."/>
            <person name="Stajich J.E."/>
        </authorList>
    </citation>
    <scope>NUCLEOTIDE SEQUENCE</scope>
    <source>
        <strain evidence="1">Berkeley</strain>
    </source>
</reference>
<sequence length="76" mass="7637">MPPGGDPGDQGGSHNTSHTGEGGTGQGAQPRSPPLPPLQGGTLPRGSRPKEDPQRGMLGAGCRDNLRVGPPPSPRP</sequence>